<evidence type="ECO:0000256" key="1">
    <source>
        <dbReference type="ARBA" id="ARBA00000642"/>
    </source>
</evidence>
<dbReference type="GO" id="GO:0006096">
    <property type="term" value="P:glycolytic process"/>
    <property type="evidence" value="ECO:0007669"/>
    <property type="project" value="UniProtKB-UniPathway"/>
</dbReference>
<comment type="subunit">
    <text evidence="4 15">Monomer.</text>
</comment>
<evidence type="ECO:0000256" key="15">
    <source>
        <dbReference type="RuleBase" id="RU000696"/>
    </source>
</evidence>
<dbReference type="FunFam" id="3.40.50.1260:FF:000003">
    <property type="entry name" value="Phosphoglycerate kinase"/>
    <property type="match status" value="1"/>
</dbReference>
<feature type="binding site" evidence="13">
    <location>
        <position position="212"/>
    </location>
    <ligand>
        <name>ATP</name>
        <dbReference type="ChEBI" id="CHEBI:30616"/>
    </ligand>
</feature>
<dbReference type="GO" id="GO:0005829">
    <property type="term" value="C:cytosol"/>
    <property type="evidence" value="ECO:0007669"/>
    <property type="project" value="TreeGrafter"/>
</dbReference>
<dbReference type="AlphaFoldDB" id="A0A7S1XMU2"/>
<dbReference type="InterPro" id="IPR001576">
    <property type="entry name" value="Phosphoglycerate_kinase"/>
</dbReference>
<feature type="binding site" evidence="13">
    <location>
        <position position="306"/>
    </location>
    <ligand>
        <name>ATP</name>
        <dbReference type="ChEBI" id="CHEBI:30616"/>
    </ligand>
</feature>
<reference evidence="16" key="1">
    <citation type="submission" date="2021-01" db="EMBL/GenBank/DDBJ databases">
        <authorList>
            <person name="Corre E."/>
            <person name="Pelletier E."/>
            <person name="Niang G."/>
            <person name="Scheremetjew M."/>
            <person name="Finn R."/>
            <person name="Kale V."/>
            <person name="Holt S."/>
            <person name="Cochrane G."/>
            <person name="Meng A."/>
            <person name="Brown T."/>
            <person name="Cohen L."/>
        </authorList>
    </citation>
    <scope>NUCLEOTIDE SEQUENCE</scope>
    <source>
        <strain evidence="16">CCMP2877</strain>
    </source>
</reference>
<proteinExistence type="inferred from homology"/>
<keyword evidence="10 13" id="KW-0067">ATP-binding</keyword>
<dbReference type="HAMAP" id="MF_00145">
    <property type="entry name" value="Phosphoglyc_kinase"/>
    <property type="match status" value="1"/>
</dbReference>
<evidence type="ECO:0000256" key="4">
    <source>
        <dbReference type="ARBA" id="ARBA00011245"/>
    </source>
</evidence>
<evidence type="ECO:0000256" key="12">
    <source>
        <dbReference type="PIRSR" id="PIRSR000724-1"/>
    </source>
</evidence>
<organism evidence="16">
    <name type="scientific">Phaeomonas parva</name>
    <dbReference type="NCBI Taxonomy" id="124430"/>
    <lineage>
        <taxon>Eukaryota</taxon>
        <taxon>Sar</taxon>
        <taxon>Stramenopiles</taxon>
        <taxon>Ochrophyta</taxon>
        <taxon>Pinguiophyceae</taxon>
        <taxon>Pinguiochrysidales</taxon>
        <taxon>Pinguiochrysidaceae</taxon>
        <taxon>Phaeomonas</taxon>
    </lineage>
</organism>
<dbReference type="SUPFAM" id="SSF53748">
    <property type="entry name" value="Phosphoglycerate kinase"/>
    <property type="match status" value="1"/>
</dbReference>
<evidence type="ECO:0000256" key="14">
    <source>
        <dbReference type="RuleBase" id="RU000532"/>
    </source>
</evidence>
<dbReference type="EC" id="2.7.2.3" evidence="5 14"/>
<dbReference type="PANTHER" id="PTHR11406">
    <property type="entry name" value="PHOSPHOGLYCERATE KINASE"/>
    <property type="match status" value="1"/>
</dbReference>
<comment type="similarity">
    <text evidence="3 14">Belongs to the phosphoglycerate kinase family.</text>
</comment>
<evidence type="ECO:0000256" key="10">
    <source>
        <dbReference type="ARBA" id="ARBA00022840"/>
    </source>
</evidence>
<evidence type="ECO:0000256" key="3">
    <source>
        <dbReference type="ARBA" id="ARBA00008982"/>
    </source>
</evidence>
<comment type="catalytic activity">
    <reaction evidence="1 14">
        <text>(2R)-3-phosphoglycerate + ATP = (2R)-3-phospho-glyceroyl phosphate + ADP</text>
        <dbReference type="Rhea" id="RHEA:14801"/>
        <dbReference type="ChEBI" id="CHEBI:30616"/>
        <dbReference type="ChEBI" id="CHEBI:57604"/>
        <dbReference type="ChEBI" id="CHEBI:58272"/>
        <dbReference type="ChEBI" id="CHEBI:456216"/>
        <dbReference type="EC" id="2.7.2.3"/>
    </reaction>
</comment>
<keyword evidence="7 14" id="KW-0808">Transferase</keyword>
<protein>
    <recommendedName>
        <fullName evidence="6 14">Phosphoglycerate kinase</fullName>
        <ecNumber evidence="5 14">2.7.2.3</ecNumber>
    </recommendedName>
</protein>
<dbReference type="PRINTS" id="PR00477">
    <property type="entry name" value="PHGLYCKINASE"/>
</dbReference>
<dbReference type="UniPathway" id="UPA00109">
    <property type="reaction ID" value="UER00185"/>
</dbReference>
<dbReference type="PANTHER" id="PTHR11406:SF23">
    <property type="entry name" value="PHOSPHOGLYCERATE KINASE 1, CHLOROPLASTIC-RELATED"/>
    <property type="match status" value="1"/>
</dbReference>
<accession>A0A7S1XMU2</accession>
<dbReference type="Pfam" id="PF00162">
    <property type="entry name" value="PGK"/>
    <property type="match status" value="1"/>
</dbReference>
<sequence length="412" mass="42166">MSGKKNLEALAAGRELEGAAALVRVDFNVPLDKADSTVITDDTRIRAALPTIEFLRAARARVVLMSHLGRPKGQRKPEMSLAPVADRLRELLGENAEVAFVEDCVGDDVTAAVGALTPGSVLVLQNLRYHAAEEKNEEAFATQLASLADVYVNDAFGTAHRAHASTVGVPTILGADCCATGKLMEKELAFLRLDEAERPLAAIIGGAKVSSKLPVITALVEKVNILVLGGGLAFTFLKAQGKDVGASLVEDDLIATASGIITKAEELGVTLIVPTDVIAAAEFKADAENEVISFADGGGIREGWMGLDAGPATVAAIADTLATAKTIIWNGPLGVFEFDAFAQGTLAIATKLAELTGAGCTSIVGGGDSVAAVEKMGVASEMSHVSTGGGATLELLGGATLPGVAAIADLSA</sequence>
<evidence type="ECO:0000313" key="16">
    <source>
        <dbReference type="EMBL" id="CAD9250742.1"/>
    </source>
</evidence>
<evidence type="ECO:0000256" key="13">
    <source>
        <dbReference type="PIRSR" id="PIRSR000724-2"/>
    </source>
</evidence>
<feature type="binding site" evidence="12">
    <location>
        <position position="128"/>
    </location>
    <ligand>
        <name>(2R)-3-phosphoglycerate</name>
        <dbReference type="ChEBI" id="CHEBI:58272"/>
    </ligand>
</feature>
<keyword evidence="9 14" id="KW-0418">Kinase</keyword>
<dbReference type="InterPro" id="IPR036043">
    <property type="entry name" value="Phosphoglycerate_kinase_sf"/>
</dbReference>
<feature type="binding site" evidence="13">
    <location>
        <position position="337"/>
    </location>
    <ligand>
        <name>ATP</name>
        <dbReference type="ChEBI" id="CHEBI:30616"/>
    </ligand>
</feature>
<evidence type="ECO:0000256" key="9">
    <source>
        <dbReference type="ARBA" id="ARBA00022777"/>
    </source>
</evidence>
<evidence type="ECO:0000256" key="5">
    <source>
        <dbReference type="ARBA" id="ARBA00013061"/>
    </source>
</evidence>
<feature type="binding site" evidence="12">
    <location>
        <position position="161"/>
    </location>
    <ligand>
        <name>(2R)-3-phosphoglycerate</name>
        <dbReference type="ChEBI" id="CHEBI:58272"/>
    </ligand>
</feature>
<dbReference type="PIRSF" id="PIRSF000724">
    <property type="entry name" value="Pgk"/>
    <property type="match status" value="1"/>
</dbReference>
<dbReference type="GO" id="GO:0006094">
    <property type="term" value="P:gluconeogenesis"/>
    <property type="evidence" value="ECO:0007669"/>
    <property type="project" value="TreeGrafter"/>
</dbReference>
<dbReference type="Gene3D" id="3.40.50.1260">
    <property type="entry name" value="Phosphoglycerate kinase, N-terminal domain"/>
    <property type="match status" value="2"/>
</dbReference>
<evidence type="ECO:0000256" key="8">
    <source>
        <dbReference type="ARBA" id="ARBA00022741"/>
    </source>
</evidence>
<dbReference type="FunFam" id="3.40.50.1260:FF:000006">
    <property type="entry name" value="Phosphoglycerate kinase"/>
    <property type="match status" value="1"/>
</dbReference>
<gene>
    <name evidence="16" type="ORF">PPAR1163_LOCUS9103</name>
</gene>
<comment type="cofactor">
    <cofactor evidence="2">
        <name>Mg(2+)</name>
        <dbReference type="ChEBI" id="CHEBI:18420"/>
    </cofactor>
</comment>
<feature type="binding site" evidence="12">
    <location>
        <position position="44"/>
    </location>
    <ligand>
        <name>(2R)-3-phosphoglycerate</name>
        <dbReference type="ChEBI" id="CHEBI:58272"/>
    </ligand>
</feature>
<name>A0A7S1XMU2_9STRA</name>
<evidence type="ECO:0000256" key="11">
    <source>
        <dbReference type="ARBA" id="ARBA00022842"/>
    </source>
</evidence>
<comment type="pathway">
    <text evidence="14">Carbohydrate degradation; glycolysis; pyruvate from D-glyceraldehyde 3-phosphate: step 2/5.</text>
</comment>
<feature type="binding site" evidence="12">
    <location>
        <begin position="67"/>
        <end position="70"/>
    </location>
    <ligand>
        <name>substrate</name>
    </ligand>
</feature>
<evidence type="ECO:0000256" key="6">
    <source>
        <dbReference type="ARBA" id="ARBA00016471"/>
    </source>
</evidence>
<evidence type="ECO:0000256" key="7">
    <source>
        <dbReference type="ARBA" id="ARBA00022679"/>
    </source>
</evidence>
<dbReference type="GO" id="GO:0043531">
    <property type="term" value="F:ADP binding"/>
    <property type="evidence" value="ECO:0007669"/>
    <property type="project" value="TreeGrafter"/>
</dbReference>
<dbReference type="InterPro" id="IPR015824">
    <property type="entry name" value="Phosphoglycerate_kinase_N"/>
</dbReference>
<feature type="binding site" evidence="12">
    <location>
        <begin position="26"/>
        <end position="28"/>
    </location>
    <ligand>
        <name>substrate</name>
    </ligand>
</feature>
<feature type="binding site" evidence="13">
    <location>
        <begin position="366"/>
        <end position="369"/>
    </location>
    <ligand>
        <name>ATP</name>
        <dbReference type="ChEBI" id="CHEBI:30616"/>
    </ligand>
</feature>
<keyword evidence="8" id="KW-0547">Nucleotide-binding</keyword>
<dbReference type="EMBL" id="HBGJ01014278">
    <property type="protein sequence ID" value="CAD9250742.1"/>
    <property type="molecule type" value="Transcribed_RNA"/>
</dbReference>
<dbReference type="GO" id="GO:0004618">
    <property type="term" value="F:phosphoglycerate kinase activity"/>
    <property type="evidence" value="ECO:0007669"/>
    <property type="project" value="UniProtKB-EC"/>
</dbReference>
<dbReference type="GO" id="GO:0005524">
    <property type="term" value="F:ATP binding"/>
    <property type="evidence" value="ECO:0007669"/>
    <property type="project" value="UniProtKB-KW"/>
</dbReference>
<keyword evidence="11" id="KW-0460">Magnesium</keyword>
<evidence type="ECO:0000256" key="2">
    <source>
        <dbReference type="ARBA" id="ARBA00001946"/>
    </source>
</evidence>